<feature type="compositionally biased region" description="Low complexity" evidence="2">
    <location>
        <begin position="838"/>
        <end position="853"/>
    </location>
</feature>
<dbReference type="Proteomes" id="UP001172102">
    <property type="component" value="Unassembled WGS sequence"/>
</dbReference>
<reference evidence="3" key="1">
    <citation type="submission" date="2023-06" db="EMBL/GenBank/DDBJ databases">
        <title>Genome-scale phylogeny and comparative genomics of the fungal order Sordariales.</title>
        <authorList>
            <consortium name="Lawrence Berkeley National Laboratory"/>
            <person name="Hensen N."/>
            <person name="Bonometti L."/>
            <person name="Westerberg I."/>
            <person name="Brannstrom I.O."/>
            <person name="Guillou S."/>
            <person name="Cros-Aarteil S."/>
            <person name="Calhoun S."/>
            <person name="Haridas S."/>
            <person name="Kuo A."/>
            <person name="Mondo S."/>
            <person name="Pangilinan J."/>
            <person name="Riley R."/>
            <person name="Labutti K."/>
            <person name="Andreopoulos B."/>
            <person name="Lipzen A."/>
            <person name="Chen C."/>
            <person name="Yanf M."/>
            <person name="Daum C."/>
            <person name="Ng V."/>
            <person name="Clum A."/>
            <person name="Steindorff A."/>
            <person name="Ohm R."/>
            <person name="Martin F."/>
            <person name="Silar P."/>
            <person name="Natvig D."/>
            <person name="Lalanne C."/>
            <person name="Gautier V."/>
            <person name="Ament-Velasquez S.L."/>
            <person name="Kruys A."/>
            <person name="Hutchinson M.I."/>
            <person name="Powell A.J."/>
            <person name="Barry K."/>
            <person name="Miller A.N."/>
            <person name="Grigoriev I.V."/>
            <person name="Debuchy R."/>
            <person name="Gladieux P."/>
            <person name="Thoren M.H."/>
            <person name="Johannesson H."/>
        </authorList>
    </citation>
    <scope>NUCLEOTIDE SEQUENCE</scope>
    <source>
        <strain evidence="3">SMH4607-1</strain>
    </source>
</reference>
<feature type="compositionally biased region" description="Basic and acidic residues" evidence="2">
    <location>
        <begin position="914"/>
        <end position="929"/>
    </location>
</feature>
<dbReference type="AlphaFoldDB" id="A0AA40BA46"/>
<dbReference type="EMBL" id="JAUKUA010000001">
    <property type="protein sequence ID" value="KAK0730435.1"/>
    <property type="molecule type" value="Genomic_DNA"/>
</dbReference>
<feature type="compositionally biased region" description="Pro residues" evidence="2">
    <location>
        <begin position="866"/>
        <end position="879"/>
    </location>
</feature>
<feature type="compositionally biased region" description="Acidic residues" evidence="2">
    <location>
        <begin position="554"/>
        <end position="563"/>
    </location>
</feature>
<evidence type="ECO:0000313" key="4">
    <source>
        <dbReference type="Proteomes" id="UP001172102"/>
    </source>
</evidence>
<name>A0AA40BA46_9PEZI</name>
<comment type="caution">
    <text evidence="3">The sequence shown here is derived from an EMBL/GenBank/DDBJ whole genome shotgun (WGS) entry which is preliminary data.</text>
</comment>
<feature type="coiled-coil region" evidence="1">
    <location>
        <begin position="398"/>
        <end position="497"/>
    </location>
</feature>
<evidence type="ECO:0000256" key="1">
    <source>
        <dbReference type="SAM" id="Coils"/>
    </source>
</evidence>
<organism evidence="3 4">
    <name type="scientific">Lasiosphaeris hirsuta</name>
    <dbReference type="NCBI Taxonomy" id="260670"/>
    <lineage>
        <taxon>Eukaryota</taxon>
        <taxon>Fungi</taxon>
        <taxon>Dikarya</taxon>
        <taxon>Ascomycota</taxon>
        <taxon>Pezizomycotina</taxon>
        <taxon>Sordariomycetes</taxon>
        <taxon>Sordariomycetidae</taxon>
        <taxon>Sordariales</taxon>
        <taxon>Lasiosphaeriaceae</taxon>
        <taxon>Lasiosphaeris</taxon>
    </lineage>
</organism>
<keyword evidence="1" id="KW-0175">Coiled coil</keyword>
<protein>
    <submittedName>
        <fullName evidence="3">Uncharacterized protein</fullName>
    </submittedName>
</protein>
<proteinExistence type="predicted"/>
<keyword evidence="4" id="KW-1185">Reference proteome</keyword>
<evidence type="ECO:0000313" key="3">
    <source>
        <dbReference type="EMBL" id="KAK0730435.1"/>
    </source>
</evidence>
<accession>A0AA40BA46</accession>
<sequence>MASFLFALAILALLLVLVLFPALCLVADCVFVSRACMSSANLWAAIEKLGEILWVITGPVSDCLDNLVDEIVKSKETWDENSARLGDLLCKERSQHEVIDALNADITAIVAAALRDHKLLGYDAMTDGLRPAFFDGDIPAANKKPVTVTRSNLLICLVFGIDRVDQQIQAKIRALTLVLTENDELIQWLKGDKMKRQAQLQLLQRRLLVVRKEEQRLEAIARQRAREERIAEDRRLAAERRSASSGPSLDSMSLFERIMALRKANVKIIRNPPRPALTVEEPPTEFPAMAKHVTLAIEPAPKLVPVTDEFVATPAKPTPTEPLPAMAEPATLAREPVSAALVPVTDKPAAPLPLPVVIVTPPADGTEPMSTAVRALIQAQFCLEQNQQRSEAESWVIKTHEQRRAEDQQREKARAEEQLALQRAQLEARRVQRYEALRLQRAEAEAAQVAAQKAADATILEAWHAEEARLLAAQAEAEETERKRAHEAELLAAQEANTEASLMEVDVLGETRPADATIEDVTLEDAEEVDQQMADVVLEETHGTDGKPKAVETTETEEVDETTGDISNEIPGSDEKLKVIHDTDMDEVAPMPAEISGETQAAEAKLNIVKPANIEGATLMATNASEGIQNPEAEPEVVNPTIVNLAPRRILANVMSEIWQEVKQVIDEPEEVQFAKSPQEIEAELSSAKSDFEMAKQQADRDIAADEERTLAPHQPEAEDPELDEETKAFVAQMEAEFDAELEAAKSAANPDEAMAEVPEISDEDDSFEDDVQFLADVGKKIWDEMVAAKPDATPFVPMYGAKIFFSTASNSFQRDFDEDVERLKYKYKGPDVSTVTPKASPKPALPALSGSPMPKAKAQEQPTANPTPGPSTPKPSTPKTPGSKIGEGKVIIRKRAAANPFIPKKPKQPARQDNGKGKEEGSDDTVMK</sequence>
<evidence type="ECO:0000256" key="2">
    <source>
        <dbReference type="SAM" id="MobiDB-lite"/>
    </source>
</evidence>
<feature type="region of interest" description="Disordered" evidence="2">
    <location>
        <begin position="541"/>
        <end position="572"/>
    </location>
</feature>
<gene>
    <name evidence="3" type="ORF">B0H67DRAFT_548392</name>
</gene>
<feature type="region of interest" description="Disordered" evidence="2">
    <location>
        <begin position="828"/>
        <end position="929"/>
    </location>
</feature>
<feature type="compositionally biased region" description="Basic and acidic residues" evidence="2">
    <location>
        <begin position="541"/>
        <end position="552"/>
    </location>
</feature>